<evidence type="ECO:0000313" key="5">
    <source>
        <dbReference type="Proteomes" id="UP000652720"/>
    </source>
</evidence>
<comment type="caution">
    <text evidence="2">The sequence shown here is derived from an EMBL/GenBank/DDBJ whole genome shotgun (WGS) entry which is preliminary data.</text>
</comment>
<dbReference type="EMBL" id="BMLZ01000008">
    <property type="protein sequence ID" value="GGP29295.1"/>
    <property type="molecule type" value="Genomic_DNA"/>
</dbReference>
<dbReference type="Proteomes" id="UP000652720">
    <property type="component" value="Unassembled WGS sequence"/>
</dbReference>
<dbReference type="InterPro" id="IPR036412">
    <property type="entry name" value="HAD-like_sf"/>
</dbReference>
<accession>A0AAV4K3W4</accession>
<evidence type="ECO:0000313" key="2">
    <source>
        <dbReference type="EMBL" id="GGI76861.1"/>
    </source>
</evidence>
<dbReference type="GO" id="GO:0005829">
    <property type="term" value="C:cytosol"/>
    <property type="evidence" value="ECO:0007669"/>
    <property type="project" value="TreeGrafter"/>
</dbReference>
<reference evidence="2" key="4">
    <citation type="submission" date="2023-08" db="EMBL/GenBank/DDBJ databases">
        <authorList>
            <person name="Sun Q."/>
            <person name="Zhou Y."/>
        </authorList>
    </citation>
    <scope>NUCLEOTIDE SEQUENCE</scope>
    <source>
        <strain evidence="3">CGMCC 1.8884</strain>
        <strain evidence="2">CGMCC 1.8885</strain>
    </source>
</reference>
<dbReference type="PANTHER" id="PTHR10000:SF8">
    <property type="entry name" value="HAD SUPERFAMILY HYDROLASE-LIKE, TYPE 3"/>
    <property type="match status" value="1"/>
</dbReference>
<organism evidence="2 5">
    <name type="scientific">Deinococcus wulumuqiensis</name>
    <dbReference type="NCBI Taxonomy" id="980427"/>
    <lineage>
        <taxon>Bacteria</taxon>
        <taxon>Thermotogati</taxon>
        <taxon>Deinococcota</taxon>
        <taxon>Deinococci</taxon>
        <taxon>Deinococcales</taxon>
        <taxon>Deinococcaceae</taxon>
        <taxon>Deinococcus</taxon>
    </lineage>
</organism>
<evidence type="ECO:0000256" key="1">
    <source>
        <dbReference type="SAM" id="MobiDB-lite"/>
    </source>
</evidence>
<dbReference type="AlphaFoldDB" id="A0AAV4K3W4"/>
<feature type="region of interest" description="Disordered" evidence="1">
    <location>
        <begin position="1"/>
        <end position="42"/>
    </location>
</feature>
<dbReference type="PANTHER" id="PTHR10000">
    <property type="entry name" value="PHOSPHOSERINE PHOSPHATASE"/>
    <property type="match status" value="1"/>
</dbReference>
<dbReference type="Gene3D" id="3.30.1240.10">
    <property type="match status" value="1"/>
</dbReference>
<keyword evidence="4" id="KW-1185">Reference proteome</keyword>
<dbReference type="GO" id="GO:0016791">
    <property type="term" value="F:phosphatase activity"/>
    <property type="evidence" value="ECO:0007669"/>
    <property type="project" value="TreeGrafter"/>
</dbReference>
<dbReference type="SUPFAM" id="SSF56784">
    <property type="entry name" value="HAD-like"/>
    <property type="match status" value="1"/>
</dbReference>
<reference evidence="3" key="1">
    <citation type="journal article" date="2014" name="Int. J. Syst. Evol. Microbiol.">
        <title>Complete genome of a new Firmicutes species belonging to the dominant human colonic microbiota ('Ruminococcus bicirculans') reveals two chromosomes and a selective capacity to utilize plant glucans.</title>
        <authorList>
            <consortium name="NISC Comparative Sequencing Program"/>
            <person name="Wegmann U."/>
            <person name="Louis P."/>
            <person name="Goesmann A."/>
            <person name="Henrissat B."/>
            <person name="Duncan S.H."/>
            <person name="Flint H.J."/>
        </authorList>
    </citation>
    <scope>NUCLEOTIDE SEQUENCE</scope>
    <source>
        <strain evidence="3">CGMCC 1.8884</strain>
    </source>
</reference>
<dbReference type="InterPro" id="IPR023214">
    <property type="entry name" value="HAD_sf"/>
</dbReference>
<dbReference type="Proteomes" id="UP000630135">
    <property type="component" value="Unassembled WGS sequence"/>
</dbReference>
<reference evidence="4" key="3">
    <citation type="journal article" date="2019" name="Int. J. Syst. Evol. Microbiol.">
        <title>The Global Catalogue of Microorganisms (GCM) 10K type strain sequencing project: providing services to taxonomists for standard genome sequencing and annotation.</title>
        <authorList>
            <consortium name="The Broad Institute Genomics Platform"/>
            <consortium name="The Broad Institute Genome Sequencing Center for Infectious Disease"/>
            <person name="Wu L."/>
            <person name="Ma J."/>
        </authorList>
    </citation>
    <scope>NUCLEOTIDE SEQUENCE [LARGE SCALE GENOMIC DNA]</scope>
    <source>
        <strain evidence="4">CGMCC 1.8884</strain>
    </source>
</reference>
<evidence type="ECO:0008006" key="6">
    <source>
        <dbReference type="Google" id="ProtNLM"/>
    </source>
</evidence>
<protein>
    <recommendedName>
        <fullName evidence="6">HAD family phosphatase</fullName>
    </recommendedName>
</protein>
<evidence type="ECO:0000313" key="4">
    <source>
        <dbReference type="Proteomes" id="UP000630135"/>
    </source>
</evidence>
<dbReference type="InterPro" id="IPR006379">
    <property type="entry name" value="HAD-SF_hydro_IIB"/>
</dbReference>
<dbReference type="EMBL" id="BMMA01000005">
    <property type="protein sequence ID" value="GGI76861.1"/>
    <property type="molecule type" value="Genomic_DNA"/>
</dbReference>
<evidence type="ECO:0000313" key="3">
    <source>
        <dbReference type="EMBL" id="GGP29295.1"/>
    </source>
</evidence>
<dbReference type="GO" id="GO:0000287">
    <property type="term" value="F:magnesium ion binding"/>
    <property type="evidence" value="ECO:0007669"/>
    <property type="project" value="TreeGrafter"/>
</dbReference>
<sequence length="324" mass="34786">MRSRVVSGEEKEARGLGGGKLTATMISDGPHKRRPLPRRAAPLPGLPLRARILSRMTASSSLPFPTGLPLLLAFDLDGTLIQDGGTELPPETARALARLRSLGVKLAIVTGRDIPPRSVREGVQADATATNNGGRIEVGGQLHAQAEFSPEDLQAVLAHELQGVRLVLFTPEAIYVDLPPDRDPEPWMLARGYHPLSEAPQTGIVKAGFYHPEVVTLARRLRESHPHLVLTGAQDPYPHFLTVTPTGAHKAAALARIAELLEVPLERTVAFGDSDNDEVMLEVAGYAVQVGTLPLLARHADWQLPGHEALAAYLDGIADGLEGR</sequence>
<dbReference type="Pfam" id="PF08282">
    <property type="entry name" value="Hydrolase_3"/>
    <property type="match status" value="1"/>
</dbReference>
<proteinExistence type="predicted"/>
<gene>
    <name evidence="3" type="ORF">GCM10008021_09460</name>
    <name evidence="2" type="ORF">GCM10010914_08930</name>
</gene>
<reference evidence="2" key="2">
    <citation type="journal article" date="2014" name="Int. J. Syst. Evol. Microbiol.">
        <title>Complete genome sequence of Corynebacterium casei LMG S-19264T (=DSM 44701T), isolated from a smear-ripened cheese.</title>
        <authorList>
            <consortium name="US DOE Joint Genome Institute (JGI-PGF)"/>
            <person name="Walter F."/>
            <person name="Albersmeier A."/>
            <person name="Kalinowski J."/>
            <person name="Ruckert C."/>
        </authorList>
    </citation>
    <scope>NUCLEOTIDE SEQUENCE</scope>
    <source>
        <strain evidence="2">CGMCC 1.8885</strain>
    </source>
</reference>
<dbReference type="Gene3D" id="3.40.50.1000">
    <property type="entry name" value="HAD superfamily/HAD-like"/>
    <property type="match status" value="1"/>
</dbReference>
<dbReference type="NCBIfam" id="TIGR01484">
    <property type="entry name" value="HAD-SF-IIB"/>
    <property type="match status" value="1"/>
</dbReference>
<name>A0AAV4K3W4_9DEIO</name>